<accession>B8BUY9</accession>
<gene>
    <name evidence="1" type="ORF">THAPSDRAFT_2646</name>
</gene>
<dbReference type="RefSeq" id="XP_002287400.1">
    <property type="nucleotide sequence ID" value="XM_002287364.1"/>
</dbReference>
<dbReference type="OMA" id="GCFTHQQ"/>
<proteinExistence type="predicted"/>
<organism evidence="1 2">
    <name type="scientific">Thalassiosira pseudonana</name>
    <name type="common">Marine diatom</name>
    <name type="synonym">Cyclotella nana</name>
    <dbReference type="NCBI Taxonomy" id="35128"/>
    <lineage>
        <taxon>Eukaryota</taxon>
        <taxon>Sar</taxon>
        <taxon>Stramenopiles</taxon>
        <taxon>Ochrophyta</taxon>
        <taxon>Bacillariophyta</taxon>
        <taxon>Coscinodiscophyceae</taxon>
        <taxon>Thalassiosirophycidae</taxon>
        <taxon>Thalassiosirales</taxon>
        <taxon>Thalassiosiraceae</taxon>
        <taxon>Thalassiosira</taxon>
    </lineage>
</organism>
<dbReference type="GeneID" id="7446661"/>
<dbReference type="PaxDb" id="35128-Thaps2646"/>
<reference evidence="1 2" key="2">
    <citation type="journal article" date="2008" name="Nature">
        <title>The Phaeodactylum genome reveals the evolutionary history of diatom genomes.</title>
        <authorList>
            <person name="Bowler C."/>
            <person name="Allen A.E."/>
            <person name="Badger J.H."/>
            <person name="Grimwood J."/>
            <person name="Jabbari K."/>
            <person name="Kuo A."/>
            <person name="Maheswari U."/>
            <person name="Martens C."/>
            <person name="Maumus F."/>
            <person name="Otillar R.P."/>
            <person name="Rayko E."/>
            <person name="Salamov A."/>
            <person name="Vandepoele K."/>
            <person name="Beszteri B."/>
            <person name="Gruber A."/>
            <person name="Heijde M."/>
            <person name="Katinka M."/>
            <person name="Mock T."/>
            <person name="Valentin K."/>
            <person name="Verret F."/>
            <person name="Berges J.A."/>
            <person name="Brownlee C."/>
            <person name="Cadoret J.P."/>
            <person name="Chiovitti A."/>
            <person name="Choi C.J."/>
            <person name="Coesel S."/>
            <person name="De Martino A."/>
            <person name="Detter J.C."/>
            <person name="Durkin C."/>
            <person name="Falciatore A."/>
            <person name="Fournet J."/>
            <person name="Haruta M."/>
            <person name="Huysman M.J."/>
            <person name="Jenkins B.D."/>
            <person name="Jiroutova K."/>
            <person name="Jorgensen R.E."/>
            <person name="Joubert Y."/>
            <person name="Kaplan A."/>
            <person name="Kroger N."/>
            <person name="Kroth P.G."/>
            <person name="La Roche J."/>
            <person name="Lindquist E."/>
            <person name="Lommer M."/>
            <person name="Martin-Jezequel V."/>
            <person name="Lopez P.J."/>
            <person name="Lucas S."/>
            <person name="Mangogna M."/>
            <person name="McGinnis K."/>
            <person name="Medlin L.K."/>
            <person name="Montsant A."/>
            <person name="Oudot-Le Secq M.P."/>
            <person name="Napoli C."/>
            <person name="Obornik M."/>
            <person name="Parker M.S."/>
            <person name="Petit J.L."/>
            <person name="Porcel B.M."/>
            <person name="Poulsen N."/>
            <person name="Robison M."/>
            <person name="Rychlewski L."/>
            <person name="Rynearson T.A."/>
            <person name="Schmutz J."/>
            <person name="Shapiro H."/>
            <person name="Siaut M."/>
            <person name="Stanley M."/>
            <person name="Sussman M.R."/>
            <person name="Taylor A.R."/>
            <person name="Vardi A."/>
            <person name="von Dassow P."/>
            <person name="Vyverman W."/>
            <person name="Willis A."/>
            <person name="Wyrwicz L.S."/>
            <person name="Rokhsar D.S."/>
            <person name="Weissenbach J."/>
            <person name="Armbrust E.V."/>
            <person name="Green B.R."/>
            <person name="Van de Peer Y."/>
            <person name="Grigoriev I.V."/>
        </authorList>
    </citation>
    <scope>NUCLEOTIDE SEQUENCE [LARGE SCALE GENOMIC DNA]</scope>
    <source>
        <strain evidence="1 2">CCMP1335</strain>
    </source>
</reference>
<protein>
    <submittedName>
        <fullName evidence="1">Uncharacterized protein</fullName>
    </submittedName>
</protein>
<reference evidence="1 2" key="1">
    <citation type="journal article" date="2004" name="Science">
        <title>The genome of the diatom Thalassiosira pseudonana: ecology, evolution, and metabolism.</title>
        <authorList>
            <person name="Armbrust E.V."/>
            <person name="Berges J.A."/>
            <person name="Bowler C."/>
            <person name="Green B.R."/>
            <person name="Martinez D."/>
            <person name="Putnam N.H."/>
            <person name="Zhou S."/>
            <person name="Allen A.E."/>
            <person name="Apt K.E."/>
            <person name="Bechner M."/>
            <person name="Brzezinski M.A."/>
            <person name="Chaal B.K."/>
            <person name="Chiovitti A."/>
            <person name="Davis A.K."/>
            <person name="Demarest M.S."/>
            <person name="Detter J.C."/>
            <person name="Glavina T."/>
            <person name="Goodstein D."/>
            <person name="Hadi M.Z."/>
            <person name="Hellsten U."/>
            <person name="Hildebrand M."/>
            <person name="Jenkins B.D."/>
            <person name="Jurka J."/>
            <person name="Kapitonov V.V."/>
            <person name="Kroger N."/>
            <person name="Lau W.W."/>
            <person name="Lane T.W."/>
            <person name="Larimer F.W."/>
            <person name="Lippmeier J.C."/>
            <person name="Lucas S."/>
            <person name="Medina M."/>
            <person name="Montsant A."/>
            <person name="Obornik M."/>
            <person name="Parker M.S."/>
            <person name="Palenik B."/>
            <person name="Pazour G.J."/>
            <person name="Richardson P.M."/>
            <person name="Rynearson T.A."/>
            <person name="Saito M.A."/>
            <person name="Schwartz D.C."/>
            <person name="Thamatrakoln K."/>
            <person name="Valentin K."/>
            <person name="Vardi A."/>
            <person name="Wilkerson F.P."/>
            <person name="Rokhsar D.S."/>
        </authorList>
    </citation>
    <scope>NUCLEOTIDE SEQUENCE [LARGE SCALE GENOMIC DNA]</scope>
    <source>
        <strain evidence="1 2">CCMP1335</strain>
    </source>
</reference>
<dbReference type="InParanoid" id="B8BUY9"/>
<keyword evidence="2" id="KW-1185">Reference proteome</keyword>
<dbReference type="Proteomes" id="UP000001449">
    <property type="component" value="Chromosome 2"/>
</dbReference>
<evidence type="ECO:0000313" key="2">
    <source>
        <dbReference type="Proteomes" id="UP000001449"/>
    </source>
</evidence>
<dbReference type="AlphaFoldDB" id="B8BUY9"/>
<dbReference type="eggNOG" id="ENOG502T2MW">
    <property type="taxonomic scope" value="Eukaryota"/>
</dbReference>
<dbReference type="HOGENOM" id="CLU_405747_0_0_1"/>
<dbReference type="EMBL" id="CM000639">
    <property type="protein sequence ID" value="EED94843.1"/>
    <property type="molecule type" value="Genomic_DNA"/>
</dbReference>
<sequence>MALNISNCNLIYPKLRVTPSYGEAMRYHAEFRGEVGGIGDVGSYGGEDELQRYVATGELVVLVDWGCMASDSAKLSRFVFEVVKPDGLVCEHPTVELTVRGIGRRPAMALLASSASEVHINITTGVCIFEATNVAWKHSKQSNGVQYPEYLVTLELSHGNSKILQRTLHVVPPQIGPLKFSLGDIAWAPGLFHNDEEKANTLIHSLLNGYTPKTDAEVIPQQRRRGFGLELETVQLPQNEEDCEAGCFTHQQKFQQSVERARQWHLRQISLADVDYDATTKVVNEMWDQFARWSVSHDLYVENAAPPSRIDLYQRIKAHIADAENQSPLSDIAHSDKIRELDDLVLGGRVEMPLKLLSSTPYVEVPISQASPEYKSPPPPYELYHAFPPRHDGKDKADASIRLFLDGIMKNPAVSSKPVIVPLVSDIGQSASSIHVHVNIINPTAWPRKTMELSNDMKDTKSLLCVIFGWICFDQVVQNFVCLPNVWRDRSFAPMLCTGPEFSWREPSWEHGHSTVSLDDDGNVKDAKLYNIPAFFRHVFSCYKSAHCQEEKKESPTSLFDTIFDQEVLLETLSRWNSLNLISLKMYGTVEFRRMHASLNADFVSAWTWLCVGFVEKFSSPVMFDKFLYPFLEGVGDWKVGLERLAEAQNNATFDDLKELMCEDLPTTVFEALLKSNH</sequence>
<dbReference type="KEGG" id="tps:THAPSDRAFT_2646"/>
<evidence type="ECO:0000313" key="1">
    <source>
        <dbReference type="EMBL" id="EED94843.1"/>
    </source>
</evidence>
<name>B8BUY9_THAPS</name>